<proteinExistence type="predicted"/>
<dbReference type="OrthoDB" id="1185450at2"/>
<dbReference type="EMBL" id="LT899436">
    <property type="protein sequence ID" value="SNR14102.1"/>
    <property type="molecule type" value="Genomic_DNA"/>
</dbReference>
<organism evidence="1 2">
    <name type="scientific">Tenacibaculum jejuense</name>
    <dbReference type="NCBI Taxonomy" id="584609"/>
    <lineage>
        <taxon>Bacteria</taxon>
        <taxon>Pseudomonadati</taxon>
        <taxon>Bacteroidota</taxon>
        <taxon>Flavobacteriia</taxon>
        <taxon>Flavobacteriales</taxon>
        <taxon>Flavobacteriaceae</taxon>
        <taxon>Tenacibaculum</taxon>
    </lineage>
</organism>
<protein>
    <submittedName>
        <fullName evidence="1">Uncharacterized protein</fullName>
    </submittedName>
</protein>
<reference evidence="1 2" key="1">
    <citation type="submission" date="2017-07" db="EMBL/GenBank/DDBJ databases">
        <authorList>
            <person name="Sun Z.S."/>
            <person name="Albrecht U."/>
            <person name="Echele G."/>
            <person name="Lee C.C."/>
        </authorList>
    </citation>
    <scope>NUCLEOTIDE SEQUENCE [LARGE SCALE GENOMIC DNA]</scope>
    <source>
        <strain evidence="2">type strain: KCTC 22618</strain>
    </source>
</reference>
<keyword evidence="2" id="KW-1185">Reference proteome</keyword>
<dbReference type="KEGG" id="tje:TJEJU_0302"/>
<dbReference type="AlphaFoldDB" id="A0A238U4S7"/>
<gene>
    <name evidence="1" type="ORF">TJEJU_0302</name>
</gene>
<accession>A0A238U4S7</accession>
<dbReference type="Proteomes" id="UP000215214">
    <property type="component" value="Chromosome TJEJU"/>
</dbReference>
<name>A0A238U4S7_9FLAO</name>
<evidence type="ECO:0000313" key="2">
    <source>
        <dbReference type="Proteomes" id="UP000215214"/>
    </source>
</evidence>
<sequence length="351" mass="39643">MNTVIINSIGTATPGASKILSDALKVPQDYILKLLYSAPSVLFQKVDEDTALKAEDTLKKLGLDVSVCDEQEPLNLTTELVDISVSFEDVLTLPKVTEQLASFLGCKQAEVLNLLLNEPSIVLGNVSEATALAMKKRVNAHVHYANPKKDLYTILINTEIKELELKAIEKQLQVKLKRKGDCYVAENISYSDSQWLWRKYQTQDKVKLISQTHQLVTINLSDFDPENSEHISYLTNHVGIPESILSDIQQALPITLFEYINRERAEDLVEKAEKIGMEVALEKDFDFKKQLHITKIRDTKNVNTILAQFVSKDNLVKANAKEWKSRNVMPSLIARYLSEQLERVGCNTEIV</sequence>
<evidence type="ECO:0000313" key="1">
    <source>
        <dbReference type="EMBL" id="SNR14102.1"/>
    </source>
</evidence>
<dbReference type="RefSeq" id="WP_095068968.1">
    <property type="nucleotide sequence ID" value="NZ_LT899436.1"/>
</dbReference>